<dbReference type="Proteomes" id="UP000664303">
    <property type="component" value="Unassembled WGS sequence"/>
</dbReference>
<dbReference type="InterPro" id="IPR037401">
    <property type="entry name" value="SnoaL-like"/>
</dbReference>
<dbReference type="RefSeq" id="WP_206560410.1">
    <property type="nucleotide sequence ID" value="NZ_JAFKCZ010000006.1"/>
</dbReference>
<dbReference type="EMBL" id="JAFKCZ010000006">
    <property type="protein sequence ID" value="MBN7796973.1"/>
    <property type="molecule type" value="Genomic_DNA"/>
</dbReference>
<dbReference type="InterPro" id="IPR032710">
    <property type="entry name" value="NTF2-like_dom_sf"/>
</dbReference>
<feature type="domain" description="SnoaL-like" evidence="1">
    <location>
        <begin position="3"/>
        <end position="126"/>
    </location>
</feature>
<proteinExistence type="predicted"/>
<dbReference type="Pfam" id="PF13577">
    <property type="entry name" value="SnoaL_4"/>
    <property type="match status" value="1"/>
</dbReference>
<organism evidence="2 3">
    <name type="scientific">Parahaliea mediterranea</name>
    <dbReference type="NCBI Taxonomy" id="651086"/>
    <lineage>
        <taxon>Bacteria</taxon>
        <taxon>Pseudomonadati</taxon>
        <taxon>Pseudomonadota</taxon>
        <taxon>Gammaproteobacteria</taxon>
        <taxon>Cellvibrionales</taxon>
        <taxon>Halieaceae</taxon>
        <taxon>Parahaliea</taxon>
    </lineage>
</organism>
<protein>
    <submittedName>
        <fullName evidence="2">Nuclear transport factor 2 family protein</fullName>
    </submittedName>
</protein>
<comment type="caution">
    <text evidence="2">The sequence shown here is derived from an EMBL/GenBank/DDBJ whole genome shotgun (WGS) entry which is preliminary data.</text>
</comment>
<evidence type="ECO:0000313" key="3">
    <source>
        <dbReference type="Proteomes" id="UP000664303"/>
    </source>
</evidence>
<evidence type="ECO:0000259" key="1">
    <source>
        <dbReference type="Pfam" id="PF13577"/>
    </source>
</evidence>
<dbReference type="Gene3D" id="3.10.450.50">
    <property type="match status" value="1"/>
</dbReference>
<dbReference type="AlphaFoldDB" id="A0A939DEX2"/>
<keyword evidence="3" id="KW-1185">Reference proteome</keyword>
<name>A0A939DEX2_9GAMM</name>
<sequence>MNDLLEIEKIKQLKARYLRCLDTNDWESFADSMTPDCQGRYNGGKLSFDSRAAIVTYMRENLSGDKVITLHQGHQPEIEIVDEGTARGTWYLQDLVIVLEAGIRLYGSAIYSDLYRKVDGEWKIAETGYQRVFEAVEPLGEGHKITENIFSRGEEV</sequence>
<dbReference type="SUPFAM" id="SSF54427">
    <property type="entry name" value="NTF2-like"/>
    <property type="match status" value="1"/>
</dbReference>
<accession>A0A939DEX2</accession>
<dbReference type="CDD" id="cd00531">
    <property type="entry name" value="NTF2_like"/>
    <property type="match status" value="1"/>
</dbReference>
<evidence type="ECO:0000313" key="2">
    <source>
        <dbReference type="EMBL" id="MBN7796973.1"/>
    </source>
</evidence>
<gene>
    <name evidence="2" type="ORF">JYP50_10245</name>
</gene>
<reference evidence="2" key="1">
    <citation type="submission" date="2021-02" db="EMBL/GenBank/DDBJ databases">
        <title>PHA producing bacteria isolated from coastal sediment in Guangdong, Shenzhen.</title>
        <authorList>
            <person name="Zheng W."/>
            <person name="Yu S."/>
            <person name="Huang Y."/>
        </authorList>
    </citation>
    <scope>NUCLEOTIDE SEQUENCE</scope>
    <source>
        <strain evidence="2">TN14-10</strain>
    </source>
</reference>